<evidence type="ECO:0000313" key="1">
    <source>
        <dbReference type="EMBL" id="KAK9417704.1"/>
    </source>
</evidence>
<dbReference type="EMBL" id="JARVKF010000396">
    <property type="protein sequence ID" value="KAK9417704.1"/>
    <property type="molecule type" value="Genomic_DNA"/>
</dbReference>
<gene>
    <name evidence="1" type="ORF">SUNI508_01461</name>
</gene>
<protein>
    <submittedName>
        <fullName evidence="1">Uncharacterized protein</fullName>
    </submittedName>
</protein>
<reference evidence="1 2" key="1">
    <citation type="journal article" date="2024" name="J. Plant Pathol.">
        <title>Sequence and assembly of the genome of Seiridium unicorne, isolate CBS 538.82, causal agent of cypress canker disease.</title>
        <authorList>
            <person name="Scali E."/>
            <person name="Rocca G.D."/>
            <person name="Danti R."/>
            <person name="Garbelotto M."/>
            <person name="Barberini S."/>
            <person name="Baroncelli R."/>
            <person name="Emiliani G."/>
        </authorList>
    </citation>
    <scope>NUCLEOTIDE SEQUENCE [LARGE SCALE GENOMIC DNA]</scope>
    <source>
        <strain evidence="1 2">BM-138-508</strain>
    </source>
</reference>
<sequence>MPFRKYRVDPERKHGNLKVVLSISETLYLSDPDAELILTIAVGFDLQPPSYEGHAITICTEESIFDVFEIGEPGADMFTHGAFHPLWSIILKKDNSISLGLFGVLDQDVIDSEGLRERGYRFVTIPGGGSSIVITYRPSWECIFRHADGPTQETLVTGEEFCIEINSEYLETKWWCWDDLESILKDKKFHVWRPPYDLDEKPDDEFLRNGN</sequence>
<comment type="caution">
    <text evidence="1">The sequence shown here is derived from an EMBL/GenBank/DDBJ whole genome shotgun (WGS) entry which is preliminary data.</text>
</comment>
<dbReference type="Proteomes" id="UP001408356">
    <property type="component" value="Unassembled WGS sequence"/>
</dbReference>
<evidence type="ECO:0000313" key="2">
    <source>
        <dbReference type="Proteomes" id="UP001408356"/>
    </source>
</evidence>
<name>A0ABR2UTP0_9PEZI</name>
<organism evidence="1 2">
    <name type="scientific">Seiridium unicorne</name>
    <dbReference type="NCBI Taxonomy" id="138068"/>
    <lineage>
        <taxon>Eukaryota</taxon>
        <taxon>Fungi</taxon>
        <taxon>Dikarya</taxon>
        <taxon>Ascomycota</taxon>
        <taxon>Pezizomycotina</taxon>
        <taxon>Sordariomycetes</taxon>
        <taxon>Xylariomycetidae</taxon>
        <taxon>Amphisphaeriales</taxon>
        <taxon>Sporocadaceae</taxon>
        <taxon>Seiridium</taxon>
    </lineage>
</organism>
<keyword evidence="2" id="KW-1185">Reference proteome</keyword>
<proteinExistence type="predicted"/>
<accession>A0ABR2UTP0</accession>